<dbReference type="OrthoDB" id="9770517at2"/>
<dbReference type="InterPro" id="IPR010131">
    <property type="entry name" value="MdtP/NodT-like"/>
</dbReference>
<organism evidence="2 3">
    <name type="scientific">Acinetobacter larvae</name>
    <dbReference type="NCBI Taxonomy" id="1789224"/>
    <lineage>
        <taxon>Bacteria</taxon>
        <taxon>Pseudomonadati</taxon>
        <taxon>Pseudomonadota</taxon>
        <taxon>Gammaproteobacteria</taxon>
        <taxon>Moraxellales</taxon>
        <taxon>Moraxellaceae</taxon>
        <taxon>Acinetobacter</taxon>
    </lineage>
</organism>
<evidence type="ECO:0000313" key="3">
    <source>
        <dbReference type="Proteomes" id="UP000093391"/>
    </source>
</evidence>
<evidence type="ECO:0000313" key="2">
    <source>
        <dbReference type="EMBL" id="AOA58718.1"/>
    </source>
</evidence>
<dbReference type="InterPro" id="IPR003423">
    <property type="entry name" value="OMP_efflux"/>
</dbReference>
<dbReference type="Gene3D" id="2.20.200.10">
    <property type="entry name" value="Outer membrane efflux proteins (OEP)"/>
    <property type="match status" value="1"/>
</dbReference>
<gene>
    <name evidence="2" type="ORF">BFG52_10380</name>
</gene>
<dbReference type="Proteomes" id="UP000093391">
    <property type="component" value="Chromosome"/>
</dbReference>
<evidence type="ECO:0000256" key="1">
    <source>
        <dbReference type="ARBA" id="ARBA00007613"/>
    </source>
</evidence>
<reference evidence="2 3" key="1">
    <citation type="submission" date="2016-08" db="EMBL/GenBank/DDBJ databases">
        <authorList>
            <person name="Seilhamer J.J."/>
        </authorList>
    </citation>
    <scope>NUCLEOTIDE SEQUENCE [LARGE SCALE GENOMIC DNA]</scope>
    <source>
        <strain evidence="2 3">BRTC-1</strain>
    </source>
</reference>
<dbReference type="GO" id="GO:0015562">
    <property type="term" value="F:efflux transmembrane transporter activity"/>
    <property type="evidence" value="ECO:0007669"/>
    <property type="project" value="InterPro"/>
</dbReference>
<proteinExistence type="inferred from homology"/>
<comment type="similarity">
    <text evidence="1">Belongs to the outer membrane factor (OMF) (TC 1.B.17) family.</text>
</comment>
<dbReference type="PANTHER" id="PTHR30203:SF21">
    <property type="entry name" value="OUTER MEMBRANE COMPONENT OF MULTIDRUG EFFLUX PUMP-RELATED"/>
    <property type="match status" value="1"/>
</dbReference>
<dbReference type="STRING" id="1789224.BFG52_10380"/>
<name>A0A1B2M0L1_9GAMM</name>
<dbReference type="EMBL" id="CP016895">
    <property type="protein sequence ID" value="AOA58718.1"/>
    <property type="molecule type" value="Genomic_DNA"/>
</dbReference>
<dbReference type="Pfam" id="PF02321">
    <property type="entry name" value="OEP"/>
    <property type="match status" value="1"/>
</dbReference>
<keyword evidence="3" id="KW-1185">Reference proteome</keyword>
<dbReference type="SUPFAM" id="SSF56954">
    <property type="entry name" value="Outer membrane efflux proteins (OEP)"/>
    <property type="match status" value="1"/>
</dbReference>
<dbReference type="KEGG" id="ala:BFG52_10380"/>
<dbReference type="Gene3D" id="1.20.1600.10">
    <property type="entry name" value="Outer membrane efflux proteins (OEP)"/>
    <property type="match status" value="1"/>
</dbReference>
<protein>
    <recommendedName>
        <fullName evidence="4">RND transporter</fullName>
    </recommendedName>
</protein>
<sequence>MHTDEVEPAMRFQFNNPTSRQRLLVLGVLSSGLSGCFNPLLPVPQSTIAPIVRAPQSAMPDQFAPNWWQVYDDAQLNAVVTEALAANRQLQQAAATVLEYRAAVQAIAPSAWHSNTALWGSRGNSAAGGQPEGVMADKASAHRQSNYAASFDLQWELDIFKRLSALKQVSSAALSAVQADQAALQLLIAAETTRAWLMGCNTVQQQRLLQQQLQLLAQQAQLSEKMYHAGRSTAADLLQRQSHYARVLATQATLQQQLQQHQSALNILMARPPTLALSIAQQCQQLPPLQHNVQHLEATVMLQRRPDIYAAEQRLRAATAQRNVAQADLYPRIQLGAGVYQPLANSPQNNASRATVWRIGPLLSWQFPNFSAARAAIAQADARAVKALAQFDQQIIVALNEWQQALHDDQVMGAAQQQQRQAWQYSLQRQHMAEQSVKLGRLEYMTQLDLQLEQLEQAALLAQQNQNYIATQIQLFKVFAGRWQHAPAPAPATTTALQRTAADLATIPSATE</sequence>
<accession>A0A1B2M0L1</accession>
<dbReference type="PANTHER" id="PTHR30203">
    <property type="entry name" value="OUTER MEMBRANE CATION EFFLUX PROTEIN"/>
    <property type="match status" value="1"/>
</dbReference>
<evidence type="ECO:0008006" key="4">
    <source>
        <dbReference type="Google" id="ProtNLM"/>
    </source>
</evidence>
<dbReference type="AlphaFoldDB" id="A0A1B2M0L1"/>